<comment type="function">
    <text evidence="6">Clathrin is the major protein of the polyhedral coat of coated pits and vesicles.</text>
</comment>
<dbReference type="EMBL" id="JAEUBF010000681">
    <property type="protein sequence ID" value="KAH3676058.1"/>
    <property type="molecule type" value="Genomic_DNA"/>
</dbReference>
<evidence type="ECO:0000256" key="5">
    <source>
        <dbReference type="ARBA" id="ARBA00023329"/>
    </source>
</evidence>
<accession>A0A9P8PPT6</accession>
<protein>
    <recommendedName>
        <fullName evidence="6">Clathrin light chain</fullName>
    </recommendedName>
</protein>
<feature type="compositionally biased region" description="Acidic residues" evidence="7">
    <location>
        <begin position="32"/>
        <end position="50"/>
    </location>
</feature>
<evidence type="ECO:0000256" key="1">
    <source>
        <dbReference type="ARBA" id="ARBA00004180"/>
    </source>
</evidence>
<evidence type="ECO:0000313" key="8">
    <source>
        <dbReference type="EMBL" id="KAH3676058.1"/>
    </source>
</evidence>
<dbReference type="GO" id="GO:0030132">
    <property type="term" value="C:clathrin coat of coated pit"/>
    <property type="evidence" value="ECO:0007669"/>
    <property type="project" value="InterPro"/>
</dbReference>
<dbReference type="PANTHER" id="PTHR10639:SF7">
    <property type="entry name" value="CLATHRIN LIGHT CHAIN"/>
    <property type="match status" value="1"/>
</dbReference>
<reference evidence="8" key="2">
    <citation type="submission" date="2021-01" db="EMBL/GenBank/DDBJ databases">
        <authorList>
            <person name="Schikora-Tamarit M.A."/>
        </authorList>
    </citation>
    <scope>NUCLEOTIDE SEQUENCE</scope>
    <source>
        <strain evidence="8">CBS6341</strain>
    </source>
</reference>
<keyword evidence="3 6" id="KW-0472">Membrane</keyword>
<dbReference type="InterPro" id="IPR000996">
    <property type="entry name" value="Clathrin_L-chain"/>
</dbReference>
<dbReference type="OrthoDB" id="5512at2759"/>
<evidence type="ECO:0000313" key="9">
    <source>
        <dbReference type="Proteomes" id="UP000769528"/>
    </source>
</evidence>
<comment type="similarity">
    <text evidence="2 6">Belongs to the clathrin light chain family.</text>
</comment>
<evidence type="ECO:0000256" key="4">
    <source>
        <dbReference type="ARBA" id="ARBA00023176"/>
    </source>
</evidence>
<dbReference type="AlphaFoldDB" id="A0A9P8PPT6"/>
<dbReference type="Proteomes" id="UP000769528">
    <property type="component" value="Unassembled WGS sequence"/>
</dbReference>
<evidence type="ECO:0000256" key="6">
    <source>
        <dbReference type="RuleBase" id="RU363137"/>
    </source>
</evidence>
<feature type="compositionally biased region" description="Polar residues" evidence="7">
    <location>
        <begin position="70"/>
        <end position="80"/>
    </location>
</feature>
<feature type="compositionally biased region" description="Basic and acidic residues" evidence="7">
    <location>
        <begin position="103"/>
        <end position="139"/>
    </location>
</feature>
<dbReference type="PANTHER" id="PTHR10639">
    <property type="entry name" value="CLATHRIN LIGHT CHAIN"/>
    <property type="match status" value="1"/>
</dbReference>
<reference evidence="8" key="1">
    <citation type="journal article" date="2021" name="Open Biol.">
        <title>Shared evolutionary footprints suggest mitochondrial oxidative damage underlies multiple complex I losses in fungi.</title>
        <authorList>
            <person name="Schikora-Tamarit M.A."/>
            <person name="Marcet-Houben M."/>
            <person name="Nosek J."/>
            <person name="Gabaldon T."/>
        </authorList>
    </citation>
    <scope>NUCLEOTIDE SEQUENCE</scope>
    <source>
        <strain evidence="8">CBS6341</strain>
    </source>
</reference>
<dbReference type="GO" id="GO:0032050">
    <property type="term" value="F:clathrin heavy chain binding"/>
    <property type="evidence" value="ECO:0007669"/>
    <property type="project" value="TreeGrafter"/>
</dbReference>
<comment type="caution">
    <text evidence="8">The sequence shown here is derived from an EMBL/GenBank/DDBJ whole genome shotgun (WGS) entry which is preliminary data.</text>
</comment>
<dbReference type="GO" id="GO:0005198">
    <property type="term" value="F:structural molecule activity"/>
    <property type="evidence" value="ECO:0007669"/>
    <property type="project" value="InterPro"/>
</dbReference>
<feature type="compositionally biased region" description="Basic and acidic residues" evidence="7">
    <location>
        <begin position="51"/>
        <end position="62"/>
    </location>
</feature>
<keyword evidence="5 6" id="KW-0968">Cytoplasmic vesicle</keyword>
<organism evidence="8 9">
    <name type="scientific">Wickerhamomyces mucosus</name>
    <dbReference type="NCBI Taxonomy" id="1378264"/>
    <lineage>
        <taxon>Eukaryota</taxon>
        <taxon>Fungi</taxon>
        <taxon>Dikarya</taxon>
        <taxon>Ascomycota</taxon>
        <taxon>Saccharomycotina</taxon>
        <taxon>Saccharomycetes</taxon>
        <taxon>Phaffomycetales</taxon>
        <taxon>Wickerhamomycetaceae</taxon>
        <taxon>Wickerhamomyces</taxon>
    </lineage>
</organism>
<feature type="region of interest" description="Disordered" evidence="7">
    <location>
        <begin position="29"/>
        <end position="142"/>
    </location>
</feature>
<name>A0A9P8PPT6_9ASCO</name>
<gene>
    <name evidence="8" type="ORF">WICMUC_002355</name>
</gene>
<dbReference type="GO" id="GO:0072583">
    <property type="term" value="P:clathrin-dependent endocytosis"/>
    <property type="evidence" value="ECO:0007669"/>
    <property type="project" value="TreeGrafter"/>
</dbReference>
<dbReference type="GO" id="GO:0006886">
    <property type="term" value="P:intracellular protein transport"/>
    <property type="evidence" value="ECO:0007669"/>
    <property type="project" value="InterPro"/>
</dbReference>
<proteinExistence type="inferred from homology"/>
<comment type="subcellular location">
    <subcellularLocation>
        <location evidence="1 6">Cytoplasmic vesicle membrane</location>
        <topology evidence="1 6">Peripheral membrane protein</topology>
        <orientation evidence="1 6">Cytoplasmic side</orientation>
    </subcellularLocation>
    <subcellularLocation>
        <location evidence="6">Membrane</location>
        <location evidence="6">Coated pit</location>
        <topology evidence="6">Peripheral membrane protein</topology>
        <orientation evidence="6">Cytoplasmic side</orientation>
    </subcellularLocation>
    <text evidence="6">Cytoplasmic face of coated pits and vesicles.</text>
</comment>
<sequence>MADKFPEISSEVQIDQEEGDFLAREKAALGEDATEFQTDQDNEYLNEDKDDELKKFEQKFPDVEEDEQQEQIPTNGSAPNQQQQQEEEEFDKPVFNPPSTESDAVKEWRKRYELEISQRDENDAKKSKETKEAAEKQLDDFYQSYNEKKDESIEAGKKAEEEFLAKRDEFYAEGDVWSRSLGLVKDLKPNQRFKELLEAKAKTTQI</sequence>
<dbReference type="Pfam" id="PF01086">
    <property type="entry name" value="Clathrin_lg_ch"/>
    <property type="match status" value="1"/>
</dbReference>
<evidence type="ECO:0000256" key="2">
    <source>
        <dbReference type="ARBA" id="ARBA00005263"/>
    </source>
</evidence>
<keyword evidence="4 6" id="KW-0168">Coated pit</keyword>
<keyword evidence="9" id="KW-1185">Reference proteome</keyword>
<evidence type="ECO:0000256" key="3">
    <source>
        <dbReference type="ARBA" id="ARBA00023136"/>
    </source>
</evidence>
<evidence type="ECO:0000256" key="7">
    <source>
        <dbReference type="SAM" id="MobiDB-lite"/>
    </source>
</evidence>
<dbReference type="GO" id="GO:0030130">
    <property type="term" value="C:clathrin coat of trans-Golgi network vesicle"/>
    <property type="evidence" value="ECO:0007669"/>
    <property type="project" value="InterPro"/>
</dbReference>